<evidence type="ECO:0000313" key="2">
    <source>
        <dbReference type="Proteomes" id="UP000054549"/>
    </source>
</evidence>
<feature type="non-terminal residue" evidence="1">
    <location>
        <position position="1"/>
    </location>
</feature>
<keyword evidence="2" id="KW-1185">Reference proteome</keyword>
<dbReference type="OrthoDB" id="3211671at2759"/>
<evidence type="ECO:0000313" key="1">
    <source>
        <dbReference type="EMBL" id="KIL55336.1"/>
    </source>
</evidence>
<dbReference type="HOGENOM" id="CLU_132807_2_0_1"/>
<feature type="non-terminal residue" evidence="1">
    <location>
        <position position="78"/>
    </location>
</feature>
<sequence length="78" mass="9189">NSYQVDLPADLKRRGIHNTFHASLLRKHHANDDRLFPNRSLTKILEDNDEQKEWEVDKVITHAGTRENATFHVRWKTG</sequence>
<proteinExistence type="predicted"/>
<evidence type="ECO:0008006" key="3">
    <source>
        <dbReference type="Google" id="ProtNLM"/>
    </source>
</evidence>
<gene>
    <name evidence="1" type="ORF">M378DRAFT_49282</name>
</gene>
<dbReference type="AlphaFoldDB" id="A0A0C2WFF4"/>
<dbReference type="EMBL" id="KN818530">
    <property type="protein sequence ID" value="KIL55336.1"/>
    <property type="molecule type" value="Genomic_DNA"/>
</dbReference>
<dbReference type="STRING" id="946122.A0A0C2WFF4"/>
<name>A0A0C2WFF4_AMAMK</name>
<dbReference type="InParanoid" id="A0A0C2WFF4"/>
<organism evidence="1 2">
    <name type="scientific">Amanita muscaria (strain Koide BX008)</name>
    <dbReference type="NCBI Taxonomy" id="946122"/>
    <lineage>
        <taxon>Eukaryota</taxon>
        <taxon>Fungi</taxon>
        <taxon>Dikarya</taxon>
        <taxon>Basidiomycota</taxon>
        <taxon>Agaricomycotina</taxon>
        <taxon>Agaricomycetes</taxon>
        <taxon>Agaricomycetidae</taxon>
        <taxon>Agaricales</taxon>
        <taxon>Pluteineae</taxon>
        <taxon>Amanitaceae</taxon>
        <taxon>Amanita</taxon>
    </lineage>
</organism>
<reference evidence="1 2" key="1">
    <citation type="submission" date="2014-04" db="EMBL/GenBank/DDBJ databases">
        <title>Evolutionary Origins and Diversification of the Mycorrhizal Mutualists.</title>
        <authorList>
            <consortium name="DOE Joint Genome Institute"/>
            <consortium name="Mycorrhizal Genomics Consortium"/>
            <person name="Kohler A."/>
            <person name="Kuo A."/>
            <person name="Nagy L.G."/>
            <person name="Floudas D."/>
            <person name="Copeland A."/>
            <person name="Barry K.W."/>
            <person name="Cichocki N."/>
            <person name="Veneault-Fourrey C."/>
            <person name="LaButti K."/>
            <person name="Lindquist E.A."/>
            <person name="Lipzen A."/>
            <person name="Lundell T."/>
            <person name="Morin E."/>
            <person name="Murat C."/>
            <person name="Riley R."/>
            <person name="Ohm R."/>
            <person name="Sun H."/>
            <person name="Tunlid A."/>
            <person name="Henrissat B."/>
            <person name="Grigoriev I.V."/>
            <person name="Hibbett D.S."/>
            <person name="Martin F."/>
        </authorList>
    </citation>
    <scope>NUCLEOTIDE SEQUENCE [LARGE SCALE GENOMIC DNA]</scope>
    <source>
        <strain evidence="1 2">Koide BX008</strain>
    </source>
</reference>
<dbReference type="Proteomes" id="UP000054549">
    <property type="component" value="Unassembled WGS sequence"/>
</dbReference>
<protein>
    <recommendedName>
        <fullName evidence="3">Chromo domain-containing protein</fullName>
    </recommendedName>
</protein>
<accession>A0A0C2WFF4</accession>
<dbReference type="InterPro" id="IPR016197">
    <property type="entry name" value="Chromo-like_dom_sf"/>
</dbReference>
<dbReference type="SUPFAM" id="SSF54160">
    <property type="entry name" value="Chromo domain-like"/>
    <property type="match status" value="1"/>
</dbReference>